<keyword evidence="4" id="KW-0813">Transport</keyword>
<feature type="domain" description="NTF2" evidence="5">
    <location>
        <begin position="7"/>
        <end position="120"/>
    </location>
</feature>
<name>A0AB34KVG1_9PEZI</name>
<keyword evidence="1 4" id="KW-0963">Cytoplasm</keyword>
<dbReference type="CDD" id="cd00780">
    <property type="entry name" value="NTF2"/>
    <property type="match status" value="1"/>
</dbReference>
<dbReference type="GO" id="GO:0005635">
    <property type="term" value="C:nuclear envelope"/>
    <property type="evidence" value="ECO:0007669"/>
    <property type="project" value="UniProtKB-ARBA"/>
</dbReference>
<keyword evidence="4" id="KW-0653">Protein transport</keyword>
<evidence type="ECO:0000256" key="1">
    <source>
        <dbReference type="ARBA" id="ARBA00022490"/>
    </source>
</evidence>
<comment type="subcellular location">
    <subcellularLocation>
        <location evidence="4">Cytoplasm</location>
    </subcellularLocation>
    <subcellularLocation>
        <location evidence="4">Nucleus</location>
    </subcellularLocation>
</comment>
<comment type="caution">
    <text evidence="6">The sequence shown here is derived from an EMBL/GenBank/DDBJ whole genome shotgun (WGS) entry which is preliminary data.</text>
</comment>
<dbReference type="GO" id="GO:0005737">
    <property type="term" value="C:cytoplasm"/>
    <property type="evidence" value="ECO:0007669"/>
    <property type="project" value="UniProtKB-SubCell"/>
</dbReference>
<keyword evidence="4" id="KW-0539">Nucleus</keyword>
<dbReference type="InterPro" id="IPR002075">
    <property type="entry name" value="NTF2_dom"/>
</dbReference>
<dbReference type="RefSeq" id="XP_069232134.1">
    <property type="nucleotide sequence ID" value="XM_069370834.1"/>
</dbReference>
<dbReference type="AlphaFoldDB" id="A0AB34KVG1"/>
<evidence type="ECO:0000256" key="3">
    <source>
        <dbReference type="ARBA" id="ARBA00053082"/>
    </source>
</evidence>
<evidence type="ECO:0000256" key="2">
    <source>
        <dbReference type="ARBA" id="ARBA00026247"/>
    </source>
</evidence>
<proteinExistence type="predicted"/>
<accession>A0AB34KVG1</accession>
<evidence type="ECO:0000259" key="5">
    <source>
        <dbReference type="PROSITE" id="PS50177"/>
    </source>
</evidence>
<comment type="function">
    <text evidence="4">Has a role in nuclear-cytoplasmic transport of proteins and mRNAs.</text>
</comment>
<sequence>MADFNAVAQQFTEFYYKTFDSDRAQLAPLYRDNSMLTFEQSPFLGTANIISKLQELPFQRIEHQVATVDAQPSNESGGILVVVSGALLVEEERRPMSYTQTFQLLPADGNYYVFNDIFRLVYPAA</sequence>
<evidence type="ECO:0000313" key="7">
    <source>
        <dbReference type="Proteomes" id="UP000803884"/>
    </source>
</evidence>
<dbReference type="GO" id="GO:0006606">
    <property type="term" value="P:protein import into nucleus"/>
    <property type="evidence" value="ECO:0007669"/>
    <property type="project" value="UniProtKB-ARBA"/>
</dbReference>
<gene>
    <name evidence="6" type="primary">NTF2</name>
    <name evidence="6" type="ORF">WHR41_02228</name>
</gene>
<evidence type="ECO:0000313" key="6">
    <source>
        <dbReference type="EMBL" id="KAL1589029.1"/>
    </source>
</evidence>
<dbReference type="Pfam" id="PF02136">
    <property type="entry name" value="NTF2"/>
    <property type="match status" value="1"/>
</dbReference>
<dbReference type="InterPro" id="IPR018222">
    <property type="entry name" value="Nuclear_transport_factor_2_euk"/>
</dbReference>
<dbReference type="PROSITE" id="PS50177">
    <property type="entry name" value="NTF2_DOMAIN"/>
    <property type="match status" value="1"/>
</dbReference>
<dbReference type="InterPro" id="IPR032710">
    <property type="entry name" value="NTF2-like_dom_sf"/>
</dbReference>
<dbReference type="PANTHER" id="PTHR12612">
    <property type="entry name" value="NUCLEAR TRANSPORT FACTOR 2"/>
    <property type="match status" value="1"/>
</dbReference>
<dbReference type="SUPFAM" id="SSF54427">
    <property type="entry name" value="NTF2-like"/>
    <property type="match status" value="1"/>
</dbReference>
<reference evidence="6 7" key="1">
    <citation type="journal article" date="2020" name="Microbiol. Resour. Announc.">
        <title>Draft Genome Sequence of a Cladosporium Species Isolated from the Mesophotic Ascidian Didemnum maculosum.</title>
        <authorList>
            <person name="Gioti A."/>
            <person name="Siaperas R."/>
            <person name="Nikolaivits E."/>
            <person name="Le Goff G."/>
            <person name="Ouazzani J."/>
            <person name="Kotoulas G."/>
            <person name="Topakas E."/>
        </authorList>
    </citation>
    <scope>NUCLEOTIDE SEQUENCE [LARGE SCALE GENOMIC DNA]</scope>
    <source>
        <strain evidence="6 7">TM138-S3</strain>
    </source>
</reference>
<dbReference type="InterPro" id="IPR045875">
    <property type="entry name" value="NTF2"/>
</dbReference>
<protein>
    <recommendedName>
        <fullName evidence="2 4">Nuclear transport factor 2</fullName>
        <shortName evidence="4">NTF-2</shortName>
    </recommendedName>
</protein>
<organism evidence="6 7">
    <name type="scientific">Cladosporium halotolerans</name>
    <dbReference type="NCBI Taxonomy" id="1052096"/>
    <lineage>
        <taxon>Eukaryota</taxon>
        <taxon>Fungi</taxon>
        <taxon>Dikarya</taxon>
        <taxon>Ascomycota</taxon>
        <taxon>Pezizomycotina</taxon>
        <taxon>Dothideomycetes</taxon>
        <taxon>Dothideomycetidae</taxon>
        <taxon>Cladosporiales</taxon>
        <taxon>Cladosporiaceae</taxon>
        <taxon>Cladosporium</taxon>
    </lineage>
</organism>
<keyword evidence="7" id="KW-1185">Reference proteome</keyword>
<dbReference type="GeneID" id="96003672"/>
<evidence type="ECO:0000256" key="4">
    <source>
        <dbReference type="RuleBase" id="RU369002"/>
    </source>
</evidence>
<comment type="function">
    <text evidence="3">Facilitates protein transport into the nucleus. Could be part of a multicomponent system of cytosolic factors that assemble at the pore complex during nuclear import.</text>
</comment>
<dbReference type="Gene3D" id="3.10.450.50">
    <property type="match status" value="1"/>
</dbReference>
<dbReference type="EMBL" id="JAAQHG020000005">
    <property type="protein sequence ID" value="KAL1589029.1"/>
    <property type="molecule type" value="Genomic_DNA"/>
</dbReference>
<dbReference type="Proteomes" id="UP000803884">
    <property type="component" value="Unassembled WGS sequence"/>
</dbReference>
<dbReference type="FunFam" id="3.10.450.50:FF:000005">
    <property type="entry name" value="Nuclear transport factor 2"/>
    <property type="match status" value="1"/>
</dbReference>
<dbReference type="GO" id="GO:0051028">
    <property type="term" value="P:mRNA transport"/>
    <property type="evidence" value="ECO:0007669"/>
    <property type="project" value="UniProtKB-UniRule"/>
</dbReference>